<evidence type="ECO:0000313" key="3">
    <source>
        <dbReference type="EMBL" id="MBK9983340.1"/>
    </source>
</evidence>
<dbReference type="EMBL" id="JADKGY010000017">
    <property type="protein sequence ID" value="MBK9983340.1"/>
    <property type="molecule type" value="Genomic_DNA"/>
</dbReference>
<name>A0A9D7SU51_9BACT</name>
<dbReference type="PROSITE" id="PS01031">
    <property type="entry name" value="SHSP"/>
    <property type="match status" value="1"/>
</dbReference>
<feature type="domain" description="SHSP" evidence="2">
    <location>
        <begin position="1"/>
        <end position="34"/>
    </location>
</feature>
<comment type="caution">
    <text evidence="3">The sequence shown here is derived from an EMBL/GenBank/DDBJ whole genome shotgun (WGS) entry which is preliminary data.</text>
</comment>
<dbReference type="Proteomes" id="UP000808337">
    <property type="component" value="Unassembled WGS sequence"/>
</dbReference>
<dbReference type="InterPro" id="IPR008978">
    <property type="entry name" value="HSP20-like_chaperone"/>
</dbReference>
<proteinExistence type="inferred from homology"/>
<organism evidence="3 4">
    <name type="scientific">Candidatus Opimibacter skivensis</name>
    <dbReference type="NCBI Taxonomy" id="2982028"/>
    <lineage>
        <taxon>Bacteria</taxon>
        <taxon>Pseudomonadati</taxon>
        <taxon>Bacteroidota</taxon>
        <taxon>Saprospiria</taxon>
        <taxon>Saprospirales</taxon>
        <taxon>Saprospiraceae</taxon>
        <taxon>Candidatus Opimibacter</taxon>
    </lineage>
</organism>
<dbReference type="SUPFAM" id="SSF49764">
    <property type="entry name" value="HSP20-like chaperones"/>
    <property type="match status" value="1"/>
</dbReference>
<dbReference type="InterPro" id="IPR002068">
    <property type="entry name" value="A-crystallin/Hsp20_dom"/>
</dbReference>
<accession>A0A9D7SU51</accession>
<protein>
    <recommendedName>
        <fullName evidence="2">SHSP domain-containing protein</fullName>
    </recommendedName>
</protein>
<evidence type="ECO:0000259" key="2">
    <source>
        <dbReference type="PROSITE" id="PS01031"/>
    </source>
</evidence>
<dbReference type="Gene3D" id="2.60.40.790">
    <property type="match status" value="1"/>
</dbReference>
<reference evidence="3 4" key="1">
    <citation type="submission" date="2020-10" db="EMBL/GenBank/DDBJ databases">
        <title>Connecting structure to function with the recovery of over 1000 high-quality activated sludge metagenome-assembled genomes encoding full-length rRNA genes using long-read sequencing.</title>
        <authorList>
            <person name="Singleton C.M."/>
            <person name="Petriglieri F."/>
            <person name="Kristensen J.M."/>
            <person name="Kirkegaard R.H."/>
            <person name="Michaelsen T.Y."/>
            <person name="Andersen M.H."/>
            <person name="Karst S.M."/>
            <person name="Dueholm M.S."/>
            <person name="Nielsen P.H."/>
            <person name="Albertsen M."/>
        </authorList>
    </citation>
    <scope>NUCLEOTIDE SEQUENCE [LARGE SCALE GENOMIC DNA]</scope>
    <source>
        <strain evidence="3">Ribe_18-Q3-R11-54_MAXAC.273</strain>
    </source>
</reference>
<dbReference type="AlphaFoldDB" id="A0A9D7SU51"/>
<comment type="similarity">
    <text evidence="1">Belongs to the small heat shock protein (HSP20) family.</text>
</comment>
<sequence>MFRLHRNANSSALKASFDQGILTIIIPDKEPGDD</sequence>
<evidence type="ECO:0000313" key="4">
    <source>
        <dbReference type="Proteomes" id="UP000808337"/>
    </source>
</evidence>
<evidence type="ECO:0000256" key="1">
    <source>
        <dbReference type="PROSITE-ProRule" id="PRU00285"/>
    </source>
</evidence>
<gene>
    <name evidence="3" type="ORF">IPP15_13260</name>
</gene>